<dbReference type="NCBIfam" id="TIGR00487">
    <property type="entry name" value="IF-2"/>
    <property type="match status" value="1"/>
</dbReference>
<dbReference type="InterPro" id="IPR027417">
    <property type="entry name" value="P-loop_NTPase"/>
</dbReference>
<dbReference type="Gene3D" id="2.40.30.10">
    <property type="entry name" value="Translation factors"/>
    <property type="match status" value="2"/>
</dbReference>
<reference evidence="14 15" key="1">
    <citation type="submission" date="2018-08" db="EMBL/GenBank/DDBJ databases">
        <title>Genomic Encyclopedia of Archaeal and Bacterial Type Strains, Phase II (KMG-II): from individual species to whole genera.</title>
        <authorList>
            <person name="Goeker M."/>
        </authorList>
    </citation>
    <scope>NUCLEOTIDE SEQUENCE [LARGE SCALE GENOMIC DNA]</scope>
    <source>
        <strain evidence="14 15">DSM 5002</strain>
    </source>
</reference>
<dbReference type="Pfam" id="PF11987">
    <property type="entry name" value="IF-2"/>
    <property type="match status" value="1"/>
</dbReference>
<feature type="compositionally biased region" description="Basic residues" evidence="12">
    <location>
        <begin position="279"/>
        <end position="288"/>
    </location>
</feature>
<evidence type="ECO:0000256" key="7">
    <source>
        <dbReference type="ARBA" id="ARBA00022917"/>
    </source>
</evidence>
<dbReference type="Pfam" id="PF22042">
    <property type="entry name" value="EF-G_D2"/>
    <property type="match status" value="1"/>
</dbReference>
<dbReference type="Pfam" id="PF00009">
    <property type="entry name" value="GTP_EFTU"/>
    <property type="match status" value="1"/>
</dbReference>
<dbReference type="PANTHER" id="PTHR43381:SF5">
    <property type="entry name" value="TR-TYPE G DOMAIN-CONTAINING PROTEIN"/>
    <property type="match status" value="1"/>
</dbReference>
<dbReference type="GO" id="GO:0005525">
    <property type="term" value="F:GTP binding"/>
    <property type="evidence" value="ECO:0007669"/>
    <property type="project" value="UniProtKB-KW"/>
</dbReference>
<keyword evidence="7 9" id="KW-0648">Protein biosynthesis</keyword>
<accession>A0A397PHK2</accession>
<evidence type="ECO:0000256" key="6">
    <source>
        <dbReference type="ARBA" id="ARBA00022741"/>
    </source>
</evidence>
<evidence type="ECO:0000256" key="4">
    <source>
        <dbReference type="ARBA" id="ARBA00022490"/>
    </source>
</evidence>
<dbReference type="HAMAP" id="MF_00100_B">
    <property type="entry name" value="IF_2_B"/>
    <property type="match status" value="1"/>
</dbReference>
<evidence type="ECO:0000313" key="14">
    <source>
        <dbReference type="EMBL" id="RIA47359.1"/>
    </source>
</evidence>
<dbReference type="NCBIfam" id="TIGR00231">
    <property type="entry name" value="small_GTP"/>
    <property type="match status" value="1"/>
</dbReference>
<dbReference type="InterPro" id="IPR000178">
    <property type="entry name" value="TF_IF2_bacterial-like"/>
</dbReference>
<dbReference type="InterPro" id="IPR004161">
    <property type="entry name" value="EFTu-like_2"/>
</dbReference>
<dbReference type="AlphaFoldDB" id="A0A397PHK2"/>
<evidence type="ECO:0000256" key="11">
    <source>
        <dbReference type="RuleBase" id="RU000645"/>
    </source>
</evidence>
<feature type="binding site" evidence="9">
    <location>
        <begin position="439"/>
        <end position="443"/>
    </location>
    <ligand>
        <name>GTP</name>
        <dbReference type="ChEBI" id="CHEBI:37565"/>
    </ligand>
</feature>
<dbReference type="Pfam" id="PF03144">
    <property type="entry name" value="GTP_EFTU_D2"/>
    <property type="match status" value="1"/>
</dbReference>
<comment type="caution">
    <text evidence="14">The sequence shown here is derived from an EMBL/GenBank/DDBJ whole genome shotgun (WGS) entry which is preliminary data.</text>
</comment>
<dbReference type="RefSeq" id="WP_119062241.1">
    <property type="nucleotide sequence ID" value="NZ_QXDF01000003.1"/>
</dbReference>
<evidence type="ECO:0000313" key="15">
    <source>
        <dbReference type="Proteomes" id="UP000266273"/>
    </source>
</evidence>
<dbReference type="InterPro" id="IPR015760">
    <property type="entry name" value="TIF_IF2"/>
</dbReference>
<feature type="compositionally biased region" description="Basic and acidic residues" evidence="12">
    <location>
        <begin position="1"/>
        <end position="11"/>
    </location>
</feature>
<dbReference type="PROSITE" id="PS51722">
    <property type="entry name" value="G_TR_2"/>
    <property type="match status" value="1"/>
</dbReference>
<dbReference type="InterPro" id="IPR036925">
    <property type="entry name" value="TIF_IF2_dom3_sf"/>
</dbReference>
<dbReference type="GO" id="GO:0005829">
    <property type="term" value="C:cytosol"/>
    <property type="evidence" value="ECO:0007669"/>
    <property type="project" value="TreeGrafter"/>
</dbReference>
<comment type="similarity">
    <text evidence="2 9 10">Belongs to the TRAFAC class translation factor GTPase superfamily. Classic translation factor GTPase family. IF-2 subfamily.</text>
</comment>
<proteinExistence type="inferred from homology"/>
<dbReference type="SUPFAM" id="SSF52156">
    <property type="entry name" value="Initiation factor IF2/eIF5b, domain 3"/>
    <property type="match status" value="1"/>
</dbReference>
<evidence type="ECO:0000259" key="13">
    <source>
        <dbReference type="PROSITE" id="PS51722"/>
    </source>
</evidence>
<dbReference type="EMBL" id="QXDF01000003">
    <property type="protein sequence ID" value="RIA47359.1"/>
    <property type="molecule type" value="Genomic_DNA"/>
</dbReference>
<sequence>MSDTKETESGNKRTSRKTMTLNLGKSVEQGRVRQSFSHGRSKSVLVEKKRKRTAAPPAPQAESTKPAAPAAEKPAETKARGDGEARAEPKAEAKQTEKSERVLRQLSEEERDARIRALNEARKREEAERKERERRAAEEAERERQRAAEEAKRQAEEEARKQAEAAEAEAQAPEGAEAPEAEPAQAEAKTEVQQAEAAEEAPATETEAPAEARKRPAKPAEEAEEETRKGKGEARGKKGRAEQRPAPKRPAGEERRARSKLTLANALDDDQRERSLASLRRHRERQKKQAAAAREEGKKIKREVQIPEAITIQELANRMTERAVDVIKFLMKQGQMHKINDVIEADLAELIVIEFGHTPKRVSEADVEEGFLGGEDREEDLEPRAPVVTVMGHVDHGKTSLLDALRKENVVAGEAGGITQHIGAYQVETESGHPVTFIDTPGHAAFTSMRARGAKVTDVVVLVVAADDGVMPQTIEAIDHAKAAGVPIVVAINKIDKPDSDPNRVRTELLQHEVIVESMSGETLEVEVSALKHMNLDKLLEAIQLQAELLELKANPDRPAEGVVIEAKLERGRGPVATVLVQRGTLKVGQVVVAGRSWGKVRALISDRGENTVQAGPSQPVEILGLDSAPEAGDQFAVVENEARAREITDYRQRKLREVKAAGAGTRGSLEKMMSQLGEEGAKEFPLIIKGDVQGSVEAITSALEKLGTDEVEARVVHAGVGGVTESDVTLAKASDAAVVGFNVRANAQARQAARQEGIEIRYYNVIYDLVDDIKAAMSGLLEPTLRETFLGNAEILEVFNITKVGKVAGCRVTEGKVERGAGVRLIRDNVVVHEGKLSTLKRFKDEVKEVQVGQECGMSFENYQDIRKGDIIECYRVEKVERSL</sequence>
<evidence type="ECO:0000256" key="8">
    <source>
        <dbReference type="ARBA" id="ARBA00023134"/>
    </source>
</evidence>
<evidence type="ECO:0000256" key="5">
    <source>
        <dbReference type="ARBA" id="ARBA00022540"/>
    </source>
</evidence>
<evidence type="ECO:0000256" key="2">
    <source>
        <dbReference type="ARBA" id="ARBA00007733"/>
    </source>
</evidence>
<dbReference type="SUPFAM" id="SSF50447">
    <property type="entry name" value="Translation proteins"/>
    <property type="match status" value="2"/>
</dbReference>
<feature type="compositionally biased region" description="Low complexity" evidence="12">
    <location>
        <begin position="61"/>
        <end position="72"/>
    </location>
</feature>
<feature type="region of interest" description="Disordered" evidence="12">
    <location>
        <begin position="279"/>
        <end position="298"/>
    </location>
</feature>
<feature type="region of interest" description="Disordered" evidence="12">
    <location>
        <begin position="1"/>
        <end position="273"/>
    </location>
</feature>
<dbReference type="CDD" id="cd01887">
    <property type="entry name" value="IF2_eIF5B"/>
    <property type="match status" value="1"/>
</dbReference>
<name>A0A397PHK2_9HYPH</name>
<dbReference type="FunFam" id="2.40.30.10:FF:000007">
    <property type="entry name" value="Translation initiation factor IF-2"/>
    <property type="match status" value="1"/>
</dbReference>
<evidence type="ECO:0000256" key="9">
    <source>
        <dbReference type="HAMAP-Rule" id="MF_00100"/>
    </source>
</evidence>
<dbReference type="InterPro" id="IPR044145">
    <property type="entry name" value="IF2_II"/>
</dbReference>
<keyword evidence="8 9" id="KW-0342">GTP-binding</keyword>
<comment type="caution">
    <text evidence="9">Lacks conserved residue(s) required for the propagation of feature annotation.</text>
</comment>
<feature type="domain" description="Tr-type G" evidence="13">
    <location>
        <begin position="383"/>
        <end position="553"/>
    </location>
</feature>
<dbReference type="CDD" id="cd03692">
    <property type="entry name" value="mtIF2_IVc"/>
    <property type="match status" value="1"/>
</dbReference>
<feature type="compositionally biased region" description="Low complexity" evidence="12">
    <location>
        <begin position="168"/>
        <end position="209"/>
    </location>
</feature>
<dbReference type="FunFam" id="3.40.50.300:FF:000019">
    <property type="entry name" value="Translation initiation factor IF-2"/>
    <property type="match status" value="1"/>
</dbReference>
<evidence type="ECO:0000256" key="3">
    <source>
        <dbReference type="ARBA" id="ARBA00020675"/>
    </source>
</evidence>
<dbReference type="InterPro" id="IPR009000">
    <property type="entry name" value="Transl_B-barrel_sf"/>
</dbReference>
<evidence type="ECO:0000256" key="12">
    <source>
        <dbReference type="SAM" id="MobiDB-lite"/>
    </source>
</evidence>
<feature type="compositionally biased region" description="Basic and acidic residues" evidence="12">
    <location>
        <begin position="210"/>
        <end position="256"/>
    </location>
</feature>
<feature type="binding site" evidence="9">
    <location>
        <begin position="493"/>
        <end position="496"/>
    </location>
    <ligand>
        <name>GTP</name>
        <dbReference type="ChEBI" id="CHEBI:37565"/>
    </ligand>
</feature>
<dbReference type="PANTHER" id="PTHR43381">
    <property type="entry name" value="TRANSLATION INITIATION FACTOR IF-2-RELATED"/>
    <property type="match status" value="1"/>
</dbReference>
<dbReference type="CDD" id="cd03702">
    <property type="entry name" value="IF2_mtIF2_II"/>
    <property type="match status" value="1"/>
</dbReference>
<feature type="binding site" evidence="9">
    <location>
        <begin position="392"/>
        <end position="399"/>
    </location>
    <ligand>
        <name>GTP</name>
        <dbReference type="ChEBI" id="CHEBI:37565"/>
    </ligand>
</feature>
<dbReference type="GO" id="GO:0003924">
    <property type="term" value="F:GTPase activity"/>
    <property type="evidence" value="ECO:0007669"/>
    <property type="project" value="UniProtKB-UniRule"/>
</dbReference>
<dbReference type="GO" id="GO:0003743">
    <property type="term" value="F:translation initiation factor activity"/>
    <property type="evidence" value="ECO:0007669"/>
    <property type="project" value="UniProtKB-UniRule"/>
</dbReference>
<dbReference type="Gene3D" id="3.40.50.10050">
    <property type="entry name" value="Translation initiation factor IF- 2, domain 3"/>
    <property type="match status" value="1"/>
</dbReference>
<evidence type="ECO:0000256" key="10">
    <source>
        <dbReference type="RuleBase" id="RU000644"/>
    </source>
</evidence>
<protein>
    <recommendedName>
        <fullName evidence="3 9">Translation initiation factor IF-2</fullName>
    </recommendedName>
</protein>
<comment type="function">
    <text evidence="9 10">One of the essential components for the initiation of protein synthesis. Protects formylmethionyl-tRNA from spontaneous hydrolysis and promotes its binding to the 30S ribosomal subunits. Also involved in the hydrolysis of GTP during the formation of the 70S ribosomal complex.</text>
</comment>
<evidence type="ECO:0000256" key="1">
    <source>
        <dbReference type="ARBA" id="ARBA00004496"/>
    </source>
</evidence>
<dbReference type="InterPro" id="IPR000795">
    <property type="entry name" value="T_Tr_GTP-bd_dom"/>
</dbReference>
<dbReference type="FunFam" id="3.40.50.10050:FF:000001">
    <property type="entry name" value="Translation initiation factor IF-2"/>
    <property type="match status" value="1"/>
</dbReference>
<dbReference type="InterPro" id="IPR013575">
    <property type="entry name" value="IF2_assoc_dom_bac"/>
</dbReference>
<dbReference type="Pfam" id="PF08364">
    <property type="entry name" value="IF2_assoc"/>
    <property type="match status" value="1"/>
</dbReference>
<dbReference type="PROSITE" id="PS01176">
    <property type="entry name" value="IF2"/>
    <property type="match status" value="1"/>
</dbReference>
<feature type="compositionally biased region" description="Basic and acidic residues" evidence="12">
    <location>
        <begin position="73"/>
        <end position="164"/>
    </location>
</feature>
<keyword evidence="5 9" id="KW-0396">Initiation factor</keyword>
<organism evidence="14 15">
    <name type="scientific">Dichotomicrobium thermohalophilum</name>
    <dbReference type="NCBI Taxonomy" id="933063"/>
    <lineage>
        <taxon>Bacteria</taxon>
        <taxon>Pseudomonadati</taxon>
        <taxon>Pseudomonadota</taxon>
        <taxon>Alphaproteobacteria</taxon>
        <taxon>Hyphomicrobiales</taxon>
        <taxon>Hyphomicrobiaceae</taxon>
        <taxon>Dichotomicrobium</taxon>
    </lineage>
</organism>
<dbReference type="InterPro" id="IPR005225">
    <property type="entry name" value="Small_GTP-bd"/>
</dbReference>
<keyword evidence="6 9" id="KW-0547">Nucleotide-binding</keyword>
<comment type="subcellular location">
    <subcellularLocation>
        <location evidence="1 9 11">Cytoplasm</location>
    </subcellularLocation>
</comment>
<dbReference type="Proteomes" id="UP000266273">
    <property type="component" value="Unassembled WGS sequence"/>
</dbReference>
<keyword evidence="15" id="KW-1185">Reference proteome</keyword>
<dbReference type="InterPro" id="IPR023115">
    <property type="entry name" value="TIF_IF2_dom3"/>
</dbReference>
<dbReference type="SUPFAM" id="SSF52540">
    <property type="entry name" value="P-loop containing nucleoside triphosphate hydrolases"/>
    <property type="match status" value="1"/>
</dbReference>
<dbReference type="InterPro" id="IPR006847">
    <property type="entry name" value="IF2_N"/>
</dbReference>
<dbReference type="InterPro" id="IPR053905">
    <property type="entry name" value="EF-G-like_DII"/>
</dbReference>
<keyword evidence="4 9" id="KW-0963">Cytoplasm</keyword>
<dbReference type="Gene3D" id="3.40.50.300">
    <property type="entry name" value="P-loop containing nucleotide triphosphate hydrolases"/>
    <property type="match status" value="1"/>
</dbReference>
<dbReference type="OrthoDB" id="9811804at2"/>
<gene>
    <name evidence="9" type="primary">infB</name>
    <name evidence="14" type="ORF">BXY53_2437</name>
</gene>
<dbReference type="Pfam" id="PF04760">
    <property type="entry name" value="IF2_N"/>
    <property type="match status" value="1"/>
</dbReference>
<dbReference type="FunFam" id="2.40.30.10:FF:000008">
    <property type="entry name" value="Translation initiation factor IF-2"/>
    <property type="match status" value="1"/>
</dbReference>